<dbReference type="Gene3D" id="3.90.550.10">
    <property type="entry name" value="Spore Coat Polysaccharide Biosynthesis Protein SpsA, Chain A"/>
    <property type="match status" value="1"/>
</dbReference>
<sequence>MTQETKTVYVPENAPTEGRTGLQDDPFREESSAVSSKPLSIAVTMPTFRRPEGLGRLLDAVEKLEIPDNVDVRVVVCENDAEGRAGETLVNERIAAGYALPLECVVSDERGISQARNALIARTIDEGDCDYIAMIDDDEWPSPGWLRALVDVSLKTGAHISGGPVVSVFADENADPVVKECEDFQRLSYPTGEIAVVHSTANVLLRRDVFELSGRPPFNPIFSVTGGGDADFFYRVKAAGGKFAWSDDAEVTELVPETRSTRAWVMRRNFRRGANTSWRALRRSGRHRTLPRLFVLGTGAIVTYPFAALSPSAKTRFNAKLRLWRTFGYISGGLAQRRIDDYKIIHGK</sequence>
<dbReference type="GO" id="GO:0016740">
    <property type="term" value="F:transferase activity"/>
    <property type="evidence" value="ECO:0007669"/>
    <property type="project" value="UniProtKB-KW"/>
</dbReference>
<feature type="region of interest" description="Disordered" evidence="1">
    <location>
        <begin position="1"/>
        <end position="33"/>
    </location>
</feature>
<keyword evidence="3" id="KW-0808">Transferase</keyword>
<dbReference type="InterPro" id="IPR050834">
    <property type="entry name" value="Glycosyltransf_2"/>
</dbReference>
<protein>
    <submittedName>
        <fullName evidence="3">Glycosyl transferase family 2</fullName>
    </submittedName>
</protein>
<evidence type="ECO:0000259" key="2">
    <source>
        <dbReference type="Pfam" id="PF00535"/>
    </source>
</evidence>
<dbReference type="Pfam" id="PF00535">
    <property type="entry name" value="Glycos_transf_2"/>
    <property type="match status" value="1"/>
</dbReference>
<evidence type="ECO:0000256" key="1">
    <source>
        <dbReference type="SAM" id="MobiDB-lite"/>
    </source>
</evidence>
<dbReference type="EMBL" id="FWFV01000017">
    <property type="protein sequence ID" value="SLN70306.1"/>
    <property type="molecule type" value="Genomic_DNA"/>
</dbReference>
<dbReference type="PANTHER" id="PTHR43685">
    <property type="entry name" value="GLYCOSYLTRANSFERASE"/>
    <property type="match status" value="1"/>
</dbReference>
<gene>
    <name evidence="3" type="ORF">PAM7066_03563</name>
</gene>
<organism evidence="3 4">
    <name type="scientific">Palleronia marisminoris</name>
    <dbReference type="NCBI Taxonomy" id="315423"/>
    <lineage>
        <taxon>Bacteria</taxon>
        <taxon>Pseudomonadati</taxon>
        <taxon>Pseudomonadota</taxon>
        <taxon>Alphaproteobacteria</taxon>
        <taxon>Rhodobacterales</taxon>
        <taxon>Roseobacteraceae</taxon>
        <taxon>Palleronia</taxon>
    </lineage>
</organism>
<name>A0A1Y5TRF0_9RHOB</name>
<dbReference type="PANTHER" id="PTHR43685:SF11">
    <property type="entry name" value="GLYCOSYLTRANSFERASE TAGX-RELATED"/>
    <property type="match status" value="1"/>
</dbReference>
<evidence type="ECO:0000313" key="3">
    <source>
        <dbReference type="EMBL" id="SLN70306.1"/>
    </source>
</evidence>
<feature type="domain" description="Glycosyltransferase 2-like" evidence="2">
    <location>
        <begin position="43"/>
        <end position="210"/>
    </location>
</feature>
<dbReference type="InterPro" id="IPR029044">
    <property type="entry name" value="Nucleotide-diphossugar_trans"/>
</dbReference>
<proteinExistence type="predicted"/>
<accession>A0A1Y5TRF0</accession>
<dbReference type="STRING" id="315423.SAMN04488020_11820"/>
<reference evidence="3 4" key="1">
    <citation type="submission" date="2017-03" db="EMBL/GenBank/DDBJ databases">
        <authorList>
            <person name="Afonso C.L."/>
            <person name="Miller P.J."/>
            <person name="Scott M.A."/>
            <person name="Spackman E."/>
            <person name="Goraichik I."/>
            <person name="Dimitrov K.M."/>
            <person name="Suarez D.L."/>
            <person name="Swayne D.E."/>
        </authorList>
    </citation>
    <scope>NUCLEOTIDE SEQUENCE [LARGE SCALE GENOMIC DNA]</scope>
    <source>
        <strain evidence="3 4">CECT 7066</strain>
    </source>
</reference>
<dbReference type="AlphaFoldDB" id="A0A1Y5TRF0"/>
<dbReference type="InterPro" id="IPR001173">
    <property type="entry name" value="Glyco_trans_2-like"/>
</dbReference>
<dbReference type="SUPFAM" id="SSF53448">
    <property type="entry name" value="Nucleotide-diphospho-sugar transferases"/>
    <property type="match status" value="1"/>
</dbReference>
<keyword evidence="4" id="KW-1185">Reference proteome</keyword>
<dbReference type="Proteomes" id="UP000193870">
    <property type="component" value="Unassembled WGS sequence"/>
</dbReference>
<dbReference type="OrthoDB" id="6116224at2"/>
<evidence type="ECO:0000313" key="4">
    <source>
        <dbReference type="Proteomes" id="UP000193870"/>
    </source>
</evidence>